<name>A0A1I2LYI3_9BACT</name>
<sequence length="215" mass="23582">MGKINMKSLRLILLLIMFPAVVMAQENKSFMWKAKVKHGSILIGGNMDASIQKTTRELNLPLGPEEGTNILANLNFKGGYFPLHDFAIGVDIGLSHDSYIVSVEGAKQSFRQTYLLAGPFTRYYLDNGVFGELNLKGGLLSLSSGGSKTNIAQGALGVGYALFVNEKISVEPMLSFRYTREWRGDNANTSFGPVLGVGVQAYLWRKTSHTIKESL</sequence>
<dbReference type="InterPro" id="IPR036709">
    <property type="entry name" value="Autotransporte_beta_dom_sf"/>
</dbReference>
<dbReference type="AlphaFoldDB" id="A0A1I2LYI3"/>
<reference evidence="3" key="1">
    <citation type="submission" date="2016-10" db="EMBL/GenBank/DDBJ databases">
        <authorList>
            <person name="Varghese N."/>
            <person name="Submissions S."/>
        </authorList>
    </citation>
    <scope>NUCLEOTIDE SEQUENCE [LARGE SCALE GENOMIC DNA]</scope>
    <source>
        <strain evidence="3">LP51</strain>
    </source>
</reference>
<dbReference type="EMBL" id="FOOT01000001">
    <property type="protein sequence ID" value="SFF83630.1"/>
    <property type="molecule type" value="Genomic_DNA"/>
</dbReference>
<evidence type="ECO:0000256" key="1">
    <source>
        <dbReference type="SAM" id="SignalP"/>
    </source>
</evidence>
<evidence type="ECO:0000313" key="3">
    <source>
        <dbReference type="Proteomes" id="UP000198724"/>
    </source>
</evidence>
<gene>
    <name evidence="2" type="ORF">SAMN05421739_10164</name>
</gene>
<dbReference type="SUPFAM" id="SSF103515">
    <property type="entry name" value="Autotransporter"/>
    <property type="match status" value="1"/>
</dbReference>
<evidence type="ECO:0008006" key="4">
    <source>
        <dbReference type="Google" id="ProtNLM"/>
    </source>
</evidence>
<feature type="chain" id="PRO_5011647034" description="Outer membrane protein beta-barrel domain-containing protein" evidence="1">
    <location>
        <begin position="25"/>
        <end position="215"/>
    </location>
</feature>
<accession>A0A1I2LYI3</accession>
<dbReference type="Proteomes" id="UP000198724">
    <property type="component" value="Unassembled WGS sequence"/>
</dbReference>
<feature type="signal peptide" evidence="1">
    <location>
        <begin position="1"/>
        <end position="24"/>
    </location>
</feature>
<proteinExistence type="predicted"/>
<evidence type="ECO:0000313" key="2">
    <source>
        <dbReference type="EMBL" id="SFF83630.1"/>
    </source>
</evidence>
<keyword evidence="1" id="KW-0732">Signal</keyword>
<keyword evidence="3" id="KW-1185">Reference proteome</keyword>
<dbReference type="STRING" id="1436961.SAMN05421739_10164"/>
<organism evidence="2 3">
    <name type="scientific">Pontibacter chinhatensis</name>
    <dbReference type="NCBI Taxonomy" id="1436961"/>
    <lineage>
        <taxon>Bacteria</taxon>
        <taxon>Pseudomonadati</taxon>
        <taxon>Bacteroidota</taxon>
        <taxon>Cytophagia</taxon>
        <taxon>Cytophagales</taxon>
        <taxon>Hymenobacteraceae</taxon>
        <taxon>Pontibacter</taxon>
    </lineage>
</organism>
<protein>
    <recommendedName>
        <fullName evidence="4">Outer membrane protein beta-barrel domain-containing protein</fullName>
    </recommendedName>
</protein>